<comment type="caution">
    <text evidence="1">The sequence shown here is derived from an EMBL/GenBank/DDBJ whole genome shotgun (WGS) entry which is preliminary data.</text>
</comment>
<protein>
    <submittedName>
        <fullName evidence="1">Uncharacterized protein</fullName>
    </submittedName>
</protein>
<dbReference type="InterPro" id="IPR036761">
    <property type="entry name" value="TTHA0802/YceI-like_sf"/>
</dbReference>
<dbReference type="SUPFAM" id="SSF101874">
    <property type="entry name" value="YceI-like"/>
    <property type="match status" value="1"/>
</dbReference>
<evidence type="ECO:0000313" key="2">
    <source>
        <dbReference type="Proteomes" id="UP001241110"/>
    </source>
</evidence>
<accession>A0AAE3QV36</accession>
<proteinExistence type="predicted"/>
<name>A0AAE3QV36_9BACT</name>
<gene>
    <name evidence="1" type="ORF">QNI16_36000</name>
</gene>
<dbReference type="Gene3D" id="2.40.128.110">
    <property type="entry name" value="Lipid/polyisoprenoid-binding, YceI-like"/>
    <property type="match status" value="1"/>
</dbReference>
<dbReference type="AlphaFoldDB" id="A0AAE3QV36"/>
<reference evidence="1" key="1">
    <citation type="submission" date="2023-05" db="EMBL/GenBank/DDBJ databases">
        <authorList>
            <person name="Zhang X."/>
        </authorList>
    </citation>
    <scope>NUCLEOTIDE SEQUENCE</scope>
    <source>
        <strain evidence="1">YF14B1</strain>
    </source>
</reference>
<organism evidence="1 2">
    <name type="scientific">Xanthocytophaga flava</name>
    <dbReference type="NCBI Taxonomy" id="3048013"/>
    <lineage>
        <taxon>Bacteria</taxon>
        <taxon>Pseudomonadati</taxon>
        <taxon>Bacteroidota</taxon>
        <taxon>Cytophagia</taxon>
        <taxon>Cytophagales</taxon>
        <taxon>Rhodocytophagaceae</taxon>
        <taxon>Xanthocytophaga</taxon>
    </lineage>
</organism>
<dbReference type="RefSeq" id="WP_313989162.1">
    <property type="nucleotide sequence ID" value="NZ_JASJOS010000025.1"/>
</dbReference>
<dbReference type="EMBL" id="JASJOS010000025">
    <property type="protein sequence ID" value="MDJ1485940.1"/>
    <property type="molecule type" value="Genomic_DNA"/>
</dbReference>
<sequence length="134" mass="15530">MQPIHFNRFDRDMSRATGVKVHWEDREFFRIEKPEADTVVRLIDFLENYRWRFGYDPHTGNDLRLVKEGTYDVTAKGTLELHGVSRERTLKGKLTISNGQLILVSDFDVRLTDHKIEVPTLVMAKVAELSDVIG</sequence>
<dbReference type="Proteomes" id="UP001241110">
    <property type="component" value="Unassembled WGS sequence"/>
</dbReference>
<evidence type="ECO:0000313" key="1">
    <source>
        <dbReference type="EMBL" id="MDJ1485940.1"/>
    </source>
</evidence>